<evidence type="ECO:0000313" key="2">
    <source>
        <dbReference type="EMBL" id="BBA33450.1"/>
    </source>
</evidence>
<name>A0A250KP43_9GAMM</name>
<organism evidence="2 3">
    <name type="scientific">Methylocaldum marinum</name>
    <dbReference type="NCBI Taxonomy" id="1432792"/>
    <lineage>
        <taxon>Bacteria</taxon>
        <taxon>Pseudomonadati</taxon>
        <taxon>Pseudomonadota</taxon>
        <taxon>Gammaproteobacteria</taxon>
        <taxon>Methylococcales</taxon>
        <taxon>Methylococcaceae</taxon>
        <taxon>Methylocaldum</taxon>
    </lineage>
</organism>
<dbReference type="Proteomes" id="UP000266313">
    <property type="component" value="Chromosome"/>
</dbReference>
<evidence type="ECO:0000256" key="1">
    <source>
        <dbReference type="SAM" id="MobiDB-lite"/>
    </source>
</evidence>
<protein>
    <submittedName>
        <fullName evidence="2">Uncharacterized protein</fullName>
    </submittedName>
</protein>
<sequence>MCGEQREHEPVPNRVEVVPVAKERGVYSESTMGVRSDSGSSLGEFQSRIN</sequence>
<accession>A0A250KP43</accession>
<proteinExistence type="predicted"/>
<dbReference type="KEGG" id="mmai:sS8_1490"/>
<feature type="compositionally biased region" description="Polar residues" evidence="1">
    <location>
        <begin position="28"/>
        <end position="50"/>
    </location>
</feature>
<evidence type="ECO:0000313" key="3">
    <source>
        <dbReference type="Proteomes" id="UP000266313"/>
    </source>
</evidence>
<reference evidence="2 3" key="1">
    <citation type="submission" date="2016-12" db="EMBL/GenBank/DDBJ databases">
        <title>Genome sequencing of Methylocaldum marinum.</title>
        <authorList>
            <person name="Takeuchi M."/>
            <person name="Kamagata Y."/>
            <person name="Hiraoka S."/>
            <person name="Oshima K."/>
            <person name="Hattori M."/>
            <person name="Iwasaki W."/>
        </authorList>
    </citation>
    <scope>NUCLEOTIDE SEQUENCE [LARGE SCALE GENOMIC DNA]</scope>
    <source>
        <strain evidence="2 3">S8</strain>
    </source>
</reference>
<keyword evidence="3" id="KW-1185">Reference proteome</keyword>
<gene>
    <name evidence="2" type="ORF">sS8_1490</name>
</gene>
<feature type="region of interest" description="Disordered" evidence="1">
    <location>
        <begin position="25"/>
        <end position="50"/>
    </location>
</feature>
<dbReference type="EMBL" id="AP017928">
    <property type="protein sequence ID" value="BBA33450.1"/>
    <property type="molecule type" value="Genomic_DNA"/>
</dbReference>
<dbReference type="AlphaFoldDB" id="A0A250KP43"/>